<dbReference type="FunFam" id="2.20.25.80:FF:000003">
    <property type="entry name" value="WRKY transcription factor 57"/>
    <property type="match status" value="1"/>
</dbReference>
<sequence length="379" mass="42320">MSDDKSTARDLYYQEYHHQLYNNSYDRSTFNHQSGNNNIPRSSSSASSFHNDLNGLLSSSSSSDPLTQQQLSFTDYLHGTSVDYNTGGDRDFNLLPCSSPEIFSSLDGVGGVLDKNKNHIGGSKISNLVVDPAGCTGDIVNNPVTPNSSSVSSSSTEAAGDDDSCNKRKTNDENQLSKGSEDGNDLSKNKLNKQNKKVDKKQREPRFAFMTKSEVDHLEDGYRWRKYGQKAVKNSIYPRSYYRCTTQKCTVKKRVERSYQDPAVVITTYEGQHNHQSPATLRGNAARLLAPSMLTSPSPFVGSSSFPPRHQDLMLRMPSSSFTNDNNQVHDYKSSNYMYPQNNLTATTTVLHQQQLPADYGLLQDMVPSFNHDEQKQHP</sequence>
<dbReference type="InterPro" id="IPR003657">
    <property type="entry name" value="WRKY_dom"/>
</dbReference>
<dbReference type="Gene3D" id="2.20.25.80">
    <property type="entry name" value="WRKY domain"/>
    <property type="match status" value="1"/>
</dbReference>
<feature type="compositionally biased region" description="Basic and acidic residues" evidence="6">
    <location>
        <begin position="179"/>
        <end position="188"/>
    </location>
</feature>
<evidence type="ECO:0000259" key="7">
    <source>
        <dbReference type="PROSITE" id="PS50811"/>
    </source>
</evidence>
<dbReference type="EMBL" id="CM010716">
    <property type="protein sequence ID" value="RZC50136.1"/>
    <property type="molecule type" value="Genomic_DNA"/>
</dbReference>
<keyword evidence="3" id="KW-0238">DNA-binding</keyword>
<evidence type="ECO:0000313" key="8">
    <source>
        <dbReference type="EMBL" id="RZC50136.1"/>
    </source>
</evidence>
<dbReference type="Proteomes" id="UP000316621">
    <property type="component" value="Chromosome 2"/>
</dbReference>
<dbReference type="PANTHER" id="PTHR31221:SF358">
    <property type="entry name" value="WRKY TRANSCRIPTION FACTOR 71"/>
    <property type="match status" value="1"/>
</dbReference>
<keyword evidence="5" id="KW-0539">Nucleus</keyword>
<feature type="region of interest" description="Disordered" evidence="6">
    <location>
        <begin position="27"/>
        <end position="47"/>
    </location>
</feature>
<feature type="compositionally biased region" description="Low complexity" evidence="6">
    <location>
        <begin position="140"/>
        <end position="156"/>
    </location>
</feature>
<feature type="compositionally biased region" description="Polar residues" evidence="6">
    <location>
        <begin position="27"/>
        <end position="41"/>
    </location>
</feature>
<dbReference type="GO" id="GO:0005634">
    <property type="term" value="C:nucleus"/>
    <property type="evidence" value="ECO:0007669"/>
    <property type="project" value="UniProtKB-SubCell"/>
</dbReference>
<dbReference type="GO" id="GO:0003700">
    <property type="term" value="F:DNA-binding transcription factor activity"/>
    <property type="evidence" value="ECO:0007669"/>
    <property type="project" value="InterPro"/>
</dbReference>
<reference evidence="8 9" key="1">
    <citation type="journal article" date="2018" name="Science">
        <title>The opium poppy genome and morphinan production.</title>
        <authorList>
            <person name="Guo L."/>
            <person name="Winzer T."/>
            <person name="Yang X."/>
            <person name="Li Y."/>
            <person name="Ning Z."/>
            <person name="He Z."/>
            <person name="Teodor R."/>
            <person name="Lu Y."/>
            <person name="Bowser T.A."/>
            <person name="Graham I.A."/>
            <person name="Ye K."/>
        </authorList>
    </citation>
    <scope>NUCLEOTIDE SEQUENCE [LARGE SCALE GENOMIC DNA]</scope>
    <source>
        <strain evidence="9">cv. HN1</strain>
        <tissue evidence="8">Leaves</tissue>
    </source>
</reference>
<evidence type="ECO:0000256" key="1">
    <source>
        <dbReference type="ARBA" id="ARBA00004123"/>
    </source>
</evidence>
<protein>
    <recommendedName>
        <fullName evidence="7">WRKY domain-containing protein</fullName>
    </recommendedName>
</protein>
<feature type="compositionally biased region" description="Basic residues" evidence="6">
    <location>
        <begin position="190"/>
        <end position="200"/>
    </location>
</feature>
<proteinExistence type="predicted"/>
<dbReference type="InterPro" id="IPR036576">
    <property type="entry name" value="WRKY_dom_sf"/>
</dbReference>
<dbReference type="SMART" id="SM00774">
    <property type="entry name" value="WRKY"/>
    <property type="match status" value="1"/>
</dbReference>
<comment type="subcellular location">
    <subcellularLocation>
        <location evidence="1">Nucleus</location>
    </subcellularLocation>
</comment>
<dbReference type="PANTHER" id="PTHR31221">
    <property type="entry name" value="WRKY TRANSCRIPTION FACTOR PROTEIN 1-RELATED"/>
    <property type="match status" value="1"/>
</dbReference>
<name>A0A4Y7IPU2_PAPSO</name>
<evidence type="ECO:0000313" key="9">
    <source>
        <dbReference type="Proteomes" id="UP000316621"/>
    </source>
</evidence>
<dbReference type="OMA" id="GCHEEDS"/>
<gene>
    <name evidence="8" type="ORF">C5167_018559</name>
</gene>
<evidence type="ECO:0000256" key="4">
    <source>
        <dbReference type="ARBA" id="ARBA00023163"/>
    </source>
</evidence>
<keyword evidence="2" id="KW-0805">Transcription regulation</keyword>
<evidence type="ECO:0000256" key="6">
    <source>
        <dbReference type="SAM" id="MobiDB-lite"/>
    </source>
</evidence>
<dbReference type="GO" id="GO:0043565">
    <property type="term" value="F:sequence-specific DNA binding"/>
    <property type="evidence" value="ECO:0007669"/>
    <property type="project" value="InterPro"/>
</dbReference>
<feature type="domain" description="WRKY" evidence="7">
    <location>
        <begin position="213"/>
        <end position="278"/>
    </location>
</feature>
<dbReference type="PROSITE" id="PS50811">
    <property type="entry name" value="WRKY"/>
    <property type="match status" value="1"/>
</dbReference>
<dbReference type="Pfam" id="PF03106">
    <property type="entry name" value="WRKY"/>
    <property type="match status" value="1"/>
</dbReference>
<dbReference type="OrthoDB" id="1936515at2759"/>
<evidence type="ECO:0000256" key="2">
    <source>
        <dbReference type="ARBA" id="ARBA00023015"/>
    </source>
</evidence>
<evidence type="ECO:0000256" key="5">
    <source>
        <dbReference type="ARBA" id="ARBA00023242"/>
    </source>
</evidence>
<evidence type="ECO:0000256" key="3">
    <source>
        <dbReference type="ARBA" id="ARBA00023125"/>
    </source>
</evidence>
<organism evidence="8 9">
    <name type="scientific">Papaver somniferum</name>
    <name type="common">Opium poppy</name>
    <dbReference type="NCBI Taxonomy" id="3469"/>
    <lineage>
        <taxon>Eukaryota</taxon>
        <taxon>Viridiplantae</taxon>
        <taxon>Streptophyta</taxon>
        <taxon>Embryophyta</taxon>
        <taxon>Tracheophyta</taxon>
        <taxon>Spermatophyta</taxon>
        <taxon>Magnoliopsida</taxon>
        <taxon>Ranunculales</taxon>
        <taxon>Papaveraceae</taxon>
        <taxon>Papaveroideae</taxon>
        <taxon>Papaver</taxon>
    </lineage>
</organism>
<dbReference type="SUPFAM" id="SSF118290">
    <property type="entry name" value="WRKY DNA-binding domain"/>
    <property type="match status" value="1"/>
</dbReference>
<feature type="region of interest" description="Disordered" evidence="6">
    <location>
        <begin position="140"/>
        <end position="205"/>
    </location>
</feature>
<accession>A0A4Y7IPU2</accession>
<dbReference type="Gramene" id="RZC50136">
    <property type="protein sequence ID" value="RZC50136"/>
    <property type="gene ID" value="C5167_018559"/>
</dbReference>
<dbReference type="InterPro" id="IPR044810">
    <property type="entry name" value="WRKY_plant"/>
</dbReference>
<keyword evidence="9" id="KW-1185">Reference proteome</keyword>
<dbReference type="AlphaFoldDB" id="A0A4Y7IPU2"/>
<keyword evidence="4" id="KW-0804">Transcription</keyword>